<keyword evidence="2" id="KW-1185">Reference proteome</keyword>
<dbReference type="EMBL" id="QXJM01000016">
    <property type="protein sequence ID" value="RIE05096.1"/>
    <property type="molecule type" value="Genomic_DNA"/>
</dbReference>
<evidence type="ECO:0000313" key="1">
    <source>
        <dbReference type="EMBL" id="RIE05096.1"/>
    </source>
</evidence>
<dbReference type="RefSeq" id="WP_378125042.1">
    <property type="nucleotide sequence ID" value="NZ_JBHSOV010000021.1"/>
</dbReference>
<reference evidence="1 2" key="1">
    <citation type="submission" date="2018-09" db="EMBL/GenBank/DDBJ databases">
        <title>Cohnella cavernae sp. nov., isolated from a karst cave.</title>
        <authorList>
            <person name="Zhu H."/>
        </authorList>
    </citation>
    <scope>NUCLEOTIDE SEQUENCE [LARGE SCALE GENOMIC DNA]</scope>
    <source>
        <strain evidence="1 2">K2E09-144</strain>
    </source>
</reference>
<dbReference type="AlphaFoldDB" id="A0A398CNY5"/>
<comment type="caution">
    <text evidence="1">The sequence shown here is derived from an EMBL/GenBank/DDBJ whole genome shotgun (WGS) entry which is preliminary data.</text>
</comment>
<sequence>MIKIPFIYPNRDKYSADQITCLEKPLAIVSEGMKSQFSSYYYMLIKCFNLYRINKMENDRDLTHFNNLNSEVFRLLGIQLHFHSFDKNIDTLIREKIKLKQPVLVFGNMRELYYSNHYKKLDWIHLFLINGYDEERDIYSILDNTQKKNESHKLDEFILTAEMMRTLAFSSKETFGTTSVLSCERVQQHSDSVYLELLILCLKEIQDAPVENNEIVLMEFFQNGSEFHHMTVESLGFQLIRMNNFKEVLFTELINQLKRYLSDSAILTELEHLAKKLIQQWQSAINLFLVYYYRKGSTIDVRKLAGDAIETELSIKKLCSESLSLLYFNLQQQRHDKSESLWNEENNQDLVISLNDKSVVFQFEADLEFDFADCPKIFYKSPSVDFQNLLFKTKLTVHNPPRSAPFQAGIVFRTIDGETYIWGVFKNEQLVLSKTMDPLFSANIESKVAFLQLKYENHSYVFSYGDQNGVIRDAFKTDQIAEIDEIGFGSRNWGELKPMKLEFTLVN</sequence>
<evidence type="ECO:0008006" key="3">
    <source>
        <dbReference type="Google" id="ProtNLM"/>
    </source>
</evidence>
<gene>
    <name evidence="1" type="ORF">D3H35_02905</name>
</gene>
<name>A0A398CNY5_9BACL</name>
<evidence type="ECO:0000313" key="2">
    <source>
        <dbReference type="Proteomes" id="UP000266340"/>
    </source>
</evidence>
<organism evidence="1 2">
    <name type="scientific">Cohnella faecalis</name>
    <dbReference type="NCBI Taxonomy" id="2315694"/>
    <lineage>
        <taxon>Bacteria</taxon>
        <taxon>Bacillati</taxon>
        <taxon>Bacillota</taxon>
        <taxon>Bacilli</taxon>
        <taxon>Bacillales</taxon>
        <taxon>Paenibacillaceae</taxon>
        <taxon>Cohnella</taxon>
    </lineage>
</organism>
<accession>A0A398CNY5</accession>
<dbReference type="Proteomes" id="UP000266340">
    <property type="component" value="Unassembled WGS sequence"/>
</dbReference>
<proteinExistence type="predicted"/>
<protein>
    <recommendedName>
        <fullName evidence="3">Butirosin biosynthesis protein H N-terminal domain-containing protein</fullName>
    </recommendedName>
</protein>